<dbReference type="EMBL" id="LLZG01000388">
    <property type="protein sequence ID" value="KUL23196.1"/>
    <property type="molecule type" value="Genomic_DNA"/>
</dbReference>
<dbReference type="RefSeq" id="WP_062712448.1">
    <property type="nucleotide sequence ID" value="NZ_LLZG01000388.1"/>
</dbReference>
<proteinExistence type="predicted"/>
<accession>A0A101JAH0</accession>
<dbReference type="OrthoDB" id="9898350at2"/>
<sequence length="123" mass="13042">MTATIHALLIDVTGAITDLSLSTEPSSQLAQVREALGGDAEVIRNVHSSYGATTTAPVRDERSGHLPNLPAAYVLGTLLNEDLAELVQGPVLFIGTKNNGEFTDLPKHLADRIRVLTPAAFLV</sequence>
<reference evidence="2" key="1">
    <citation type="submission" date="2015-10" db="EMBL/GenBank/DDBJ databases">
        <authorList>
            <person name="Ju K.-S."/>
            <person name="Doroghazi J.R."/>
            <person name="Metcalf W.W."/>
        </authorList>
    </citation>
    <scope>NUCLEOTIDE SEQUENCE [LARGE SCALE GENOMIC DNA]</scope>
    <source>
        <strain evidence="2">NRRL 3151</strain>
    </source>
</reference>
<evidence type="ECO:0000313" key="2">
    <source>
        <dbReference type="Proteomes" id="UP000053923"/>
    </source>
</evidence>
<dbReference type="Proteomes" id="UP000053923">
    <property type="component" value="Unassembled WGS sequence"/>
</dbReference>
<comment type="caution">
    <text evidence="1">The sequence shown here is derived from an EMBL/GenBank/DDBJ whole genome shotgun (WGS) entry which is preliminary data.</text>
</comment>
<dbReference type="AlphaFoldDB" id="A0A101JAH0"/>
<evidence type="ECO:0000313" key="1">
    <source>
        <dbReference type="EMBL" id="KUL23196.1"/>
    </source>
</evidence>
<name>A0A101JAH0_9ACTN</name>
<organism evidence="1 2">
    <name type="scientific">Streptomyces regalis</name>
    <dbReference type="NCBI Taxonomy" id="68262"/>
    <lineage>
        <taxon>Bacteria</taxon>
        <taxon>Bacillati</taxon>
        <taxon>Actinomycetota</taxon>
        <taxon>Actinomycetes</taxon>
        <taxon>Kitasatosporales</taxon>
        <taxon>Streptomycetaceae</taxon>
        <taxon>Streptomyces</taxon>
    </lineage>
</organism>
<keyword evidence="2" id="KW-1185">Reference proteome</keyword>
<gene>
    <name evidence="1" type="ORF">ADL12_39645</name>
</gene>
<protein>
    <submittedName>
        <fullName evidence="1">Uncharacterized protein</fullName>
    </submittedName>
</protein>